<dbReference type="Pfam" id="PF12158">
    <property type="entry name" value="DUF3592"/>
    <property type="match status" value="1"/>
</dbReference>
<dbReference type="EMBL" id="VRZA01000004">
    <property type="protein sequence ID" value="TXS93050.1"/>
    <property type="molecule type" value="Genomic_DNA"/>
</dbReference>
<gene>
    <name evidence="3" type="ORF">FV139_13970</name>
</gene>
<evidence type="ECO:0000256" key="1">
    <source>
        <dbReference type="SAM" id="Phobius"/>
    </source>
</evidence>
<name>A0A5C8ZZV4_9GAMM</name>
<proteinExistence type="predicted"/>
<organism evidence="3 4">
    <name type="scientific">Parahaliea maris</name>
    <dbReference type="NCBI Taxonomy" id="2716870"/>
    <lineage>
        <taxon>Bacteria</taxon>
        <taxon>Pseudomonadati</taxon>
        <taxon>Pseudomonadota</taxon>
        <taxon>Gammaproteobacteria</taxon>
        <taxon>Cellvibrionales</taxon>
        <taxon>Halieaceae</taxon>
        <taxon>Parahaliea</taxon>
    </lineage>
</organism>
<comment type="caution">
    <text evidence="3">The sequence shown here is derived from an EMBL/GenBank/DDBJ whole genome shotgun (WGS) entry which is preliminary data.</text>
</comment>
<evidence type="ECO:0000313" key="4">
    <source>
        <dbReference type="Proteomes" id="UP000321039"/>
    </source>
</evidence>
<feature type="transmembrane region" description="Helical" evidence="1">
    <location>
        <begin position="113"/>
        <end position="133"/>
    </location>
</feature>
<keyword evidence="1" id="KW-0472">Membrane</keyword>
<evidence type="ECO:0000259" key="2">
    <source>
        <dbReference type="Pfam" id="PF12158"/>
    </source>
</evidence>
<protein>
    <submittedName>
        <fullName evidence="3">DUF3592 domain-containing protein</fullName>
    </submittedName>
</protein>
<evidence type="ECO:0000313" key="3">
    <source>
        <dbReference type="EMBL" id="TXS93050.1"/>
    </source>
</evidence>
<feature type="domain" description="DUF3592" evidence="2">
    <location>
        <begin position="33"/>
        <end position="102"/>
    </location>
</feature>
<dbReference type="AlphaFoldDB" id="A0A5C8ZZV4"/>
<keyword evidence="4" id="KW-1185">Reference proteome</keyword>
<dbReference type="Proteomes" id="UP000321039">
    <property type="component" value="Unassembled WGS sequence"/>
</dbReference>
<dbReference type="InterPro" id="IPR021994">
    <property type="entry name" value="DUF3592"/>
</dbReference>
<sequence>MSVIIIVFGLVFVYTGVNGLREARMHFNRGQKTEAVIVELQDTTITGTDTRTVKAYQAIYAYRDDDGNEHRIEGRRKSTRESAFPIGQRKTVYFNPDSPTEVFDTPLKEFSGLTFALIAGVCMVAFGVAALVLDWEL</sequence>
<keyword evidence="1" id="KW-1133">Transmembrane helix</keyword>
<accession>A0A5C8ZZV4</accession>
<keyword evidence="1" id="KW-0812">Transmembrane</keyword>
<reference evidence="3 4" key="1">
    <citation type="submission" date="2019-08" db="EMBL/GenBank/DDBJ databases">
        <title>Parahaliea maris sp. nov., isolated from the surface seawater.</title>
        <authorList>
            <person name="Liu Y."/>
        </authorList>
    </citation>
    <scope>NUCLEOTIDE SEQUENCE [LARGE SCALE GENOMIC DNA]</scope>
    <source>
        <strain evidence="3 4">HSLHS9</strain>
    </source>
</reference>
<dbReference type="RefSeq" id="WP_148069051.1">
    <property type="nucleotide sequence ID" value="NZ_VRZA01000004.1"/>
</dbReference>